<gene>
    <name evidence="4" type="ORF">TOLI1172_LOCUS5951</name>
</gene>
<dbReference type="SUPFAM" id="SSF52096">
    <property type="entry name" value="ClpP/crotonase"/>
    <property type="match status" value="1"/>
</dbReference>
<dbReference type="InterPro" id="IPR029045">
    <property type="entry name" value="ClpP/crotonase-like_dom_sf"/>
</dbReference>
<dbReference type="CDD" id="cd06558">
    <property type="entry name" value="crotonase-like"/>
    <property type="match status" value="1"/>
</dbReference>
<dbReference type="GO" id="GO:0006635">
    <property type="term" value="P:fatty acid beta-oxidation"/>
    <property type="evidence" value="ECO:0007669"/>
    <property type="project" value="TreeGrafter"/>
</dbReference>
<keyword evidence="3" id="KW-1133">Transmembrane helix</keyword>
<evidence type="ECO:0000256" key="2">
    <source>
        <dbReference type="RuleBase" id="RU003707"/>
    </source>
</evidence>
<accession>A0A7S1ESY4</accession>
<dbReference type="PROSITE" id="PS00166">
    <property type="entry name" value="ENOYL_COA_HYDRATASE"/>
    <property type="match status" value="1"/>
</dbReference>
<proteinExistence type="inferred from homology"/>
<comment type="similarity">
    <text evidence="1 2">Belongs to the enoyl-CoA hydratase/isomerase family.</text>
</comment>
<evidence type="ECO:0000256" key="3">
    <source>
        <dbReference type="SAM" id="Phobius"/>
    </source>
</evidence>
<evidence type="ECO:0000256" key="1">
    <source>
        <dbReference type="ARBA" id="ARBA00005254"/>
    </source>
</evidence>
<dbReference type="GO" id="GO:0003824">
    <property type="term" value="F:catalytic activity"/>
    <property type="evidence" value="ECO:0007669"/>
    <property type="project" value="InterPro"/>
</dbReference>
<dbReference type="PANTHER" id="PTHR11941">
    <property type="entry name" value="ENOYL-COA HYDRATASE-RELATED"/>
    <property type="match status" value="1"/>
</dbReference>
<dbReference type="InterPro" id="IPR001753">
    <property type="entry name" value="Enoyl-CoA_hydra/iso"/>
</dbReference>
<sequence>MVNEQKDSMSFQLSYVQVQLEYSSKTAFLKFAREPVNALNTELWTQLAQALKFTESHFPNIRALIISSNISKNIFCAGNDITELYSPGTCKDQFVNFWKIQNNMLIDLYQSPLFTVAAISGFCAAGGLAIALCCDMRVATKESKLGLNEAMLGIPAPKYWAMLLEKTIGSADAQRMLYSNGALGLFISADKAKHIQLVDDVVTGSGSSGLFDLSIEIIKKRIGASDALLLQGMQRNKAMLHKDFAEKWRQYSCEIEPENAWNSLCEDAVVQGLKYTLEKLSRAKPKL</sequence>
<keyword evidence="3" id="KW-0472">Membrane</keyword>
<dbReference type="Pfam" id="PF00378">
    <property type="entry name" value="ECH_1"/>
    <property type="match status" value="1"/>
</dbReference>
<evidence type="ECO:0000313" key="4">
    <source>
        <dbReference type="EMBL" id="CAD8821556.1"/>
    </source>
</evidence>
<dbReference type="PANTHER" id="PTHR11941:SF45">
    <property type="entry name" value="ENOYL-COA DELTA ISOMERASE 1, MITOCHONDRIAL"/>
    <property type="match status" value="1"/>
</dbReference>
<reference evidence="4" key="1">
    <citation type="submission" date="2021-01" db="EMBL/GenBank/DDBJ databases">
        <authorList>
            <person name="Corre E."/>
            <person name="Pelletier E."/>
            <person name="Niang G."/>
            <person name="Scheremetjew M."/>
            <person name="Finn R."/>
            <person name="Kale V."/>
            <person name="Holt S."/>
            <person name="Cochrane G."/>
            <person name="Meng A."/>
            <person name="Brown T."/>
            <person name="Cohen L."/>
        </authorList>
    </citation>
    <scope>NUCLEOTIDE SEQUENCE</scope>
    <source>
        <strain evidence="4">CCMP3278</strain>
    </source>
</reference>
<protein>
    <submittedName>
        <fullName evidence="4">Uncharacterized protein</fullName>
    </submittedName>
</protein>
<dbReference type="Gene3D" id="3.90.226.10">
    <property type="entry name" value="2-enoyl-CoA Hydratase, Chain A, domain 1"/>
    <property type="match status" value="1"/>
</dbReference>
<dbReference type="AlphaFoldDB" id="A0A7S1ESY4"/>
<dbReference type="GO" id="GO:0005739">
    <property type="term" value="C:mitochondrion"/>
    <property type="evidence" value="ECO:0007669"/>
    <property type="project" value="TreeGrafter"/>
</dbReference>
<organism evidence="4">
    <name type="scientific">Timspurckia oligopyrenoides</name>
    <dbReference type="NCBI Taxonomy" id="708627"/>
    <lineage>
        <taxon>Eukaryota</taxon>
        <taxon>Rhodophyta</taxon>
        <taxon>Bangiophyceae</taxon>
        <taxon>Porphyridiales</taxon>
        <taxon>Porphyridiaceae</taxon>
        <taxon>Timspurckia</taxon>
    </lineage>
</organism>
<dbReference type="EMBL" id="HBFP01008325">
    <property type="protein sequence ID" value="CAD8821556.1"/>
    <property type="molecule type" value="Transcribed_RNA"/>
</dbReference>
<feature type="transmembrane region" description="Helical" evidence="3">
    <location>
        <begin position="113"/>
        <end position="134"/>
    </location>
</feature>
<keyword evidence="3" id="KW-0812">Transmembrane</keyword>
<dbReference type="InterPro" id="IPR018376">
    <property type="entry name" value="Enoyl-CoA_hyd/isom_CS"/>
</dbReference>
<name>A0A7S1ESY4_9RHOD</name>